<organism evidence="2 3">
    <name type="scientific">miscellaneous Crenarchaeota group-15 archaeon DG-45</name>
    <dbReference type="NCBI Taxonomy" id="1685127"/>
    <lineage>
        <taxon>Archaea</taxon>
        <taxon>Candidatus Bathyarchaeota</taxon>
        <taxon>MCG-15</taxon>
    </lineage>
</organism>
<proteinExistence type="predicted"/>
<dbReference type="EMBL" id="LFWZ01000042">
    <property type="protein sequence ID" value="KON30081.1"/>
    <property type="molecule type" value="Genomic_DNA"/>
</dbReference>
<evidence type="ECO:0000256" key="1">
    <source>
        <dbReference type="SAM" id="Coils"/>
    </source>
</evidence>
<evidence type="ECO:0000313" key="2">
    <source>
        <dbReference type="EMBL" id="KON30081.1"/>
    </source>
</evidence>
<name>A0A0M0BP48_9ARCH</name>
<evidence type="ECO:0000313" key="3">
    <source>
        <dbReference type="Proteomes" id="UP000037210"/>
    </source>
</evidence>
<reference evidence="2 3" key="1">
    <citation type="submission" date="2015-06" db="EMBL/GenBank/DDBJ databases">
        <title>New insights into the roles of widespread benthic archaea in carbon and nitrogen cycling.</title>
        <authorList>
            <person name="Lazar C.S."/>
            <person name="Baker B.J."/>
            <person name="Seitz K.W."/>
            <person name="Hyde A.S."/>
            <person name="Dick G.J."/>
            <person name="Hinrichs K.-U."/>
            <person name="Teske A.P."/>
        </authorList>
    </citation>
    <scope>NUCLEOTIDE SEQUENCE [LARGE SCALE GENOMIC DNA]</scope>
    <source>
        <strain evidence="2">DG-45</strain>
    </source>
</reference>
<sequence>MEVLRMSQKGEVPEFDVTIMGKIKGFNIATREETKEVLSELHKQAEELEGLRKLVKEQQAMMNVLNSRMERLESFLRSFK</sequence>
<accession>A0A0M0BP48</accession>
<keyword evidence="1" id="KW-0175">Coiled coil</keyword>
<dbReference type="Proteomes" id="UP000037210">
    <property type="component" value="Unassembled WGS sequence"/>
</dbReference>
<protein>
    <submittedName>
        <fullName evidence="2">Uncharacterized protein</fullName>
    </submittedName>
</protein>
<feature type="coiled-coil region" evidence="1">
    <location>
        <begin position="31"/>
        <end position="68"/>
    </location>
</feature>
<comment type="caution">
    <text evidence="2">The sequence shown here is derived from an EMBL/GenBank/DDBJ whole genome shotgun (WGS) entry which is preliminary data.</text>
</comment>
<dbReference type="AlphaFoldDB" id="A0A0M0BP48"/>
<gene>
    <name evidence="2" type="ORF">AC482_04720</name>
</gene>